<evidence type="ECO:0000313" key="2">
    <source>
        <dbReference type="EMBL" id="GHO42734.1"/>
    </source>
</evidence>
<evidence type="ECO:0000313" key="3">
    <source>
        <dbReference type="Proteomes" id="UP000612362"/>
    </source>
</evidence>
<proteinExistence type="predicted"/>
<dbReference type="PIRSF" id="PIRSF028754">
    <property type="entry name" value="UCP028754"/>
    <property type="match status" value="1"/>
</dbReference>
<dbReference type="Pfam" id="PF09754">
    <property type="entry name" value="PAC2"/>
    <property type="match status" value="1"/>
</dbReference>
<dbReference type="Gene3D" id="3.40.50.10900">
    <property type="entry name" value="PAC-like subunit"/>
    <property type="match status" value="1"/>
</dbReference>
<feature type="coiled-coil region" evidence="1">
    <location>
        <begin position="245"/>
        <end position="279"/>
    </location>
</feature>
<dbReference type="EMBL" id="BNJF01000001">
    <property type="protein sequence ID" value="GHO42734.1"/>
    <property type="molecule type" value="Genomic_DNA"/>
</dbReference>
<keyword evidence="3" id="KW-1185">Reference proteome</keyword>
<reference evidence="2" key="1">
    <citation type="submission" date="2020-10" db="EMBL/GenBank/DDBJ databases">
        <title>Taxonomic study of unclassified bacteria belonging to the class Ktedonobacteria.</title>
        <authorList>
            <person name="Yabe S."/>
            <person name="Wang C.M."/>
            <person name="Zheng Y."/>
            <person name="Sakai Y."/>
            <person name="Cavaletti L."/>
            <person name="Monciardini P."/>
            <person name="Donadio S."/>
        </authorList>
    </citation>
    <scope>NUCLEOTIDE SEQUENCE</scope>
    <source>
        <strain evidence="2">SOSP1-1</strain>
    </source>
</reference>
<organism evidence="2 3">
    <name type="scientific">Ktedonospora formicarum</name>
    <dbReference type="NCBI Taxonomy" id="2778364"/>
    <lineage>
        <taxon>Bacteria</taxon>
        <taxon>Bacillati</taxon>
        <taxon>Chloroflexota</taxon>
        <taxon>Ktedonobacteria</taxon>
        <taxon>Ktedonobacterales</taxon>
        <taxon>Ktedonobacteraceae</taxon>
        <taxon>Ktedonospora</taxon>
    </lineage>
</organism>
<protein>
    <recommendedName>
        <fullName evidence="4">PAC2 family protein</fullName>
    </recommendedName>
</protein>
<keyword evidence="1" id="KW-0175">Coiled coil</keyword>
<gene>
    <name evidence="2" type="ORF">KSX_08970</name>
</gene>
<dbReference type="InterPro" id="IPR019151">
    <property type="entry name" value="Proteasome_assmbl_chaperone_2"/>
</dbReference>
<name>A0A8J3HSA7_9CHLR</name>
<comment type="caution">
    <text evidence="2">The sequence shown here is derived from an EMBL/GenBank/DDBJ whole genome shotgun (WGS) entry which is preliminary data.</text>
</comment>
<evidence type="ECO:0008006" key="4">
    <source>
        <dbReference type="Google" id="ProtNLM"/>
    </source>
</evidence>
<evidence type="ECO:0000256" key="1">
    <source>
        <dbReference type="SAM" id="Coils"/>
    </source>
</evidence>
<dbReference type="Proteomes" id="UP000612362">
    <property type="component" value="Unassembled WGS sequence"/>
</dbReference>
<accession>A0A8J3HSA7</accession>
<sequence length="327" mass="37340">MSHIHYYAQPALRDPLIIAAFQGWNDAAEATTNAVQFLVDRWSPAKIAEIDSEDFFIFTETRPHVKFSDEDKRSIVWPSNEFFAYNTPDLERDIILFLGTEPQLKWQTFSQSFLKVCKYFRASDVILFGSMLSDVPHSLSVPITGTSYDPEALRRLEEMNLPASGYEGPTGILSVLLEDCNRAQIPTTMFWAAAPHYLATTPNVMISSALLTTLNTYLSLELDLQEIQAQALRFSARIDAMVARDPEASEYVRQLEEQMDEIENEIEIEVELEDEEDEEDEEASVLEDYASLPLPGADVLIQDIEAMLRMEREHLPYYSEDDEKDTE</sequence>
<dbReference type="InterPro" id="IPR038389">
    <property type="entry name" value="PSMG2_sf"/>
</dbReference>
<dbReference type="InterPro" id="IPR008492">
    <property type="entry name" value="Rv2714-like"/>
</dbReference>
<dbReference type="AlphaFoldDB" id="A0A8J3HSA7"/>
<dbReference type="SUPFAM" id="SSF159659">
    <property type="entry name" value="Cgl1923-like"/>
    <property type="match status" value="1"/>
</dbReference>
<dbReference type="RefSeq" id="WP_220192242.1">
    <property type="nucleotide sequence ID" value="NZ_BNJF01000001.1"/>
</dbReference>